<organism evidence="1 2">
    <name type="scientific">Datura stramonium</name>
    <name type="common">Jimsonweed</name>
    <name type="synonym">Common thornapple</name>
    <dbReference type="NCBI Taxonomy" id="4076"/>
    <lineage>
        <taxon>Eukaryota</taxon>
        <taxon>Viridiplantae</taxon>
        <taxon>Streptophyta</taxon>
        <taxon>Embryophyta</taxon>
        <taxon>Tracheophyta</taxon>
        <taxon>Spermatophyta</taxon>
        <taxon>Magnoliopsida</taxon>
        <taxon>eudicotyledons</taxon>
        <taxon>Gunneridae</taxon>
        <taxon>Pentapetalae</taxon>
        <taxon>asterids</taxon>
        <taxon>lamiids</taxon>
        <taxon>Solanales</taxon>
        <taxon>Solanaceae</taxon>
        <taxon>Solanoideae</taxon>
        <taxon>Datureae</taxon>
        <taxon>Datura</taxon>
    </lineage>
</organism>
<dbReference type="EMBL" id="JACEIK010027412">
    <property type="protein sequence ID" value="MCE5166619.1"/>
    <property type="molecule type" value="Genomic_DNA"/>
</dbReference>
<comment type="caution">
    <text evidence="1">The sequence shown here is derived from an EMBL/GenBank/DDBJ whole genome shotgun (WGS) entry which is preliminary data.</text>
</comment>
<protein>
    <recommendedName>
        <fullName evidence="3">DNA-directed RNA polymerase</fullName>
    </recommendedName>
</protein>
<reference evidence="1 2" key="1">
    <citation type="journal article" date="2021" name="BMC Genomics">
        <title>Datura genome reveals duplications of psychoactive alkaloid biosynthetic genes and high mutation rate following tissue culture.</title>
        <authorList>
            <person name="Rajewski A."/>
            <person name="Carter-House D."/>
            <person name="Stajich J."/>
            <person name="Litt A."/>
        </authorList>
    </citation>
    <scope>NUCLEOTIDE SEQUENCE [LARGE SCALE GENOMIC DNA]</scope>
    <source>
        <strain evidence="1">AR-01</strain>
    </source>
</reference>
<keyword evidence="2" id="KW-1185">Reference proteome</keyword>
<gene>
    <name evidence="1" type="ORF">HAX54_022708</name>
</gene>
<feature type="non-terminal residue" evidence="1">
    <location>
        <position position="1"/>
    </location>
</feature>
<accession>A0ABS8Y618</accession>
<proteinExistence type="predicted"/>
<evidence type="ECO:0000313" key="1">
    <source>
        <dbReference type="EMBL" id="MCE5166619.1"/>
    </source>
</evidence>
<evidence type="ECO:0008006" key="3">
    <source>
        <dbReference type="Google" id="ProtNLM"/>
    </source>
</evidence>
<sequence length="119" mass="13383">FSGTEVTDFSGDRYVSREIIIMSDIERNTQLNDNQVNDKILNTEGLMAPLDFTRTSLTVVQTGSYDPTRIPIHKGGQDYFRKGTVPLMINRITMGLTGKTRNITLNEEDRDAPSHSGYL</sequence>
<dbReference type="Proteomes" id="UP000823775">
    <property type="component" value="Unassembled WGS sequence"/>
</dbReference>
<evidence type="ECO:0000313" key="2">
    <source>
        <dbReference type="Proteomes" id="UP000823775"/>
    </source>
</evidence>
<name>A0ABS8Y618_DATST</name>